<gene>
    <name evidence="1" type="ORF">CAPTEDRAFT_195394</name>
</gene>
<keyword evidence="3" id="KW-1185">Reference proteome</keyword>
<dbReference type="AlphaFoldDB" id="R7UK88"/>
<dbReference type="EMBL" id="KB302981">
    <property type="protein sequence ID" value="ELU03697.1"/>
    <property type="molecule type" value="Genomic_DNA"/>
</dbReference>
<dbReference type="OrthoDB" id="10066052at2759"/>
<name>R7UK88_CAPTE</name>
<reference evidence="3" key="1">
    <citation type="submission" date="2012-12" db="EMBL/GenBank/DDBJ databases">
        <authorList>
            <person name="Hellsten U."/>
            <person name="Grimwood J."/>
            <person name="Chapman J.A."/>
            <person name="Shapiro H."/>
            <person name="Aerts A."/>
            <person name="Otillar R.P."/>
            <person name="Terry A.Y."/>
            <person name="Boore J.L."/>
            <person name="Simakov O."/>
            <person name="Marletaz F."/>
            <person name="Cho S.-J."/>
            <person name="Edsinger-Gonzales E."/>
            <person name="Havlak P."/>
            <person name="Kuo D.-H."/>
            <person name="Larsson T."/>
            <person name="Lv J."/>
            <person name="Arendt D."/>
            <person name="Savage R."/>
            <person name="Osoegawa K."/>
            <person name="de Jong P."/>
            <person name="Lindberg D.R."/>
            <person name="Seaver E.C."/>
            <person name="Weisblat D.A."/>
            <person name="Putnam N.H."/>
            <person name="Grigoriev I.V."/>
            <person name="Rokhsar D.S."/>
        </authorList>
    </citation>
    <scope>NUCLEOTIDE SEQUENCE</scope>
    <source>
        <strain evidence="3">I ESC-2004</strain>
    </source>
</reference>
<sequence>MSSGSLADEFAEFYENKITAIRNGISAAPVQLSPLSDVVALHTFALTNAEEVSTLIRKSTSKSSAVDPIPTWLTKTVSSYLLSHPRCHHLCWSPVFKDDDFQRWWFTKSHDVITGKMMKDWRGGTVLMDILLCLQCVCVEGCFPLPLELINIIAYRETHLCQTKTDELLAAETTRCRG</sequence>
<accession>R7UK88</accession>
<evidence type="ECO:0000313" key="3">
    <source>
        <dbReference type="Proteomes" id="UP000014760"/>
    </source>
</evidence>
<proteinExistence type="predicted"/>
<organism evidence="1">
    <name type="scientific">Capitella teleta</name>
    <name type="common">Polychaete worm</name>
    <dbReference type="NCBI Taxonomy" id="283909"/>
    <lineage>
        <taxon>Eukaryota</taxon>
        <taxon>Metazoa</taxon>
        <taxon>Spiralia</taxon>
        <taxon>Lophotrochozoa</taxon>
        <taxon>Annelida</taxon>
        <taxon>Polychaeta</taxon>
        <taxon>Sedentaria</taxon>
        <taxon>Scolecida</taxon>
        <taxon>Capitellidae</taxon>
        <taxon>Capitella</taxon>
    </lineage>
</organism>
<reference evidence="1 3" key="2">
    <citation type="journal article" date="2013" name="Nature">
        <title>Insights into bilaterian evolution from three spiralian genomes.</title>
        <authorList>
            <person name="Simakov O."/>
            <person name="Marletaz F."/>
            <person name="Cho S.J."/>
            <person name="Edsinger-Gonzales E."/>
            <person name="Havlak P."/>
            <person name="Hellsten U."/>
            <person name="Kuo D.H."/>
            <person name="Larsson T."/>
            <person name="Lv J."/>
            <person name="Arendt D."/>
            <person name="Savage R."/>
            <person name="Osoegawa K."/>
            <person name="de Jong P."/>
            <person name="Grimwood J."/>
            <person name="Chapman J.A."/>
            <person name="Shapiro H."/>
            <person name="Aerts A."/>
            <person name="Otillar R.P."/>
            <person name="Terry A.Y."/>
            <person name="Boore J.L."/>
            <person name="Grigoriev I.V."/>
            <person name="Lindberg D.R."/>
            <person name="Seaver E.C."/>
            <person name="Weisblat D.A."/>
            <person name="Putnam N.H."/>
            <person name="Rokhsar D.S."/>
        </authorList>
    </citation>
    <scope>NUCLEOTIDE SEQUENCE</scope>
    <source>
        <strain evidence="1 3">I ESC-2004</strain>
    </source>
</reference>
<dbReference type="HOGENOM" id="CLU_1512032_0_0_1"/>
<evidence type="ECO:0000313" key="1">
    <source>
        <dbReference type="EMBL" id="ELU03697.1"/>
    </source>
</evidence>
<dbReference type="EMBL" id="AMQN01024392">
    <property type="status" value="NOT_ANNOTATED_CDS"/>
    <property type="molecule type" value="Genomic_DNA"/>
</dbReference>
<protein>
    <submittedName>
        <fullName evidence="1 2">Uncharacterized protein</fullName>
    </submittedName>
</protein>
<reference evidence="2" key="3">
    <citation type="submission" date="2015-06" db="UniProtKB">
        <authorList>
            <consortium name="EnsemblMetazoa"/>
        </authorList>
    </citation>
    <scope>IDENTIFICATION</scope>
</reference>
<dbReference type="EnsemblMetazoa" id="CapteT195394">
    <property type="protein sequence ID" value="CapteP195394"/>
    <property type="gene ID" value="CapteG195394"/>
</dbReference>
<dbReference type="Proteomes" id="UP000014760">
    <property type="component" value="Unassembled WGS sequence"/>
</dbReference>
<evidence type="ECO:0000313" key="2">
    <source>
        <dbReference type="EnsemblMetazoa" id="CapteP195394"/>
    </source>
</evidence>